<protein>
    <submittedName>
        <fullName evidence="1">Uncharacterized protein</fullName>
    </submittedName>
</protein>
<keyword evidence="2" id="KW-1185">Reference proteome</keyword>
<accession>A0AA39V4Z9</accession>
<dbReference type="AlphaFoldDB" id="A0AA39V4Z9"/>
<proteinExistence type="predicted"/>
<organism evidence="1 2">
    <name type="scientific">Cladonia borealis</name>
    <dbReference type="NCBI Taxonomy" id="184061"/>
    <lineage>
        <taxon>Eukaryota</taxon>
        <taxon>Fungi</taxon>
        <taxon>Dikarya</taxon>
        <taxon>Ascomycota</taxon>
        <taxon>Pezizomycotina</taxon>
        <taxon>Lecanoromycetes</taxon>
        <taxon>OSLEUM clade</taxon>
        <taxon>Lecanoromycetidae</taxon>
        <taxon>Lecanorales</taxon>
        <taxon>Lecanorineae</taxon>
        <taxon>Cladoniaceae</taxon>
        <taxon>Cladonia</taxon>
    </lineage>
</organism>
<evidence type="ECO:0000313" key="1">
    <source>
        <dbReference type="EMBL" id="KAK0516297.1"/>
    </source>
</evidence>
<gene>
    <name evidence="1" type="ORF">JMJ35_000900</name>
</gene>
<reference evidence="1" key="1">
    <citation type="submission" date="2023-03" db="EMBL/GenBank/DDBJ databases">
        <title>Complete genome of Cladonia borealis.</title>
        <authorList>
            <person name="Park H."/>
        </authorList>
    </citation>
    <scope>NUCLEOTIDE SEQUENCE</scope>
    <source>
        <strain evidence="1">ANT050790</strain>
    </source>
</reference>
<evidence type="ECO:0000313" key="2">
    <source>
        <dbReference type="Proteomes" id="UP001166286"/>
    </source>
</evidence>
<dbReference type="Proteomes" id="UP001166286">
    <property type="component" value="Unassembled WGS sequence"/>
</dbReference>
<dbReference type="EMBL" id="JAFEKC020000002">
    <property type="protein sequence ID" value="KAK0516297.1"/>
    <property type="molecule type" value="Genomic_DNA"/>
</dbReference>
<comment type="caution">
    <text evidence="1">The sequence shown here is derived from an EMBL/GenBank/DDBJ whole genome shotgun (WGS) entry which is preliminary data.</text>
</comment>
<name>A0AA39V4Z9_9LECA</name>
<sequence length="184" mass="20112">MCIDTPRSQAQRIRIRLHMAQMMPKHQRPRYTAHQACQTLRNPHLGIAIEDMEEAAREHDIDLSIQRSELRRGPIKDISCDECTAQTIAVAEEIVARVHQPGFQIKPVDMLGGGAIEDEFADVLTDAAAEVEKALVLFLETGENFGVNGALVYAGFEEEPGADAGVGGDVPGLVALRVCKLGRK</sequence>